<accession>A0A5A9P3R0</accession>
<feature type="region of interest" description="Disordered" evidence="11">
    <location>
        <begin position="552"/>
        <end position="595"/>
    </location>
</feature>
<dbReference type="InterPro" id="IPR036445">
    <property type="entry name" value="GPCR_2_extracell_dom_sf"/>
</dbReference>
<feature type="region of interest" description="Disordered" evidence="11">
    <location>
        <begin position="368"/>
        <end position="392"/>
    </location>
</feature>
<keyword evidence="9" id="KW-0325">Glycoprotein</keyword>
<proteinExistence type="inferred from homology"/>
<protein>
    <submittedName>
        <fullName evidence="15">Parathyroid hormone 2 receptor</fullName>
    </submittedName>
</protein>
<feature type="transmembrane region" description="Helical" evidence="12">
    <location>
        <begin position="246"/>
        <end position="270"/>
    </location>
</feature>
<feature type="domain" description="G-protein coupled receptors family 2 profile 2" evidence="14">
    <location>
        <begin position="102"/>
        <end position="347"/>
    </location>
</feature>
<dbReference type="Gene3D" id="4.10.1240.10">
    <property type="entry name" value="GPCR, family 2, extracellular hormone receptor domain"/>
    <property type="match status" value="1"/>
</dbReference>
<dbReference type="GO" id="GO:0008528">
    <property type="term" value="F:G protein-coupled peptide receptor activity"/>
    <property type="evidence" value="ECO:0007669"/>
    <property type="project" value="TreeGrafter"/>
</dbReference>
<dbReference type="GO" id="GO:0005886">
    <property type="term" value="C:plasma membrane"/>
    <property type="evidence" value="ECO:0007669"/>
    <property type="project" value="UniProtKB-SubCell"/>
</dbReference>
<keyword evidence="7 12" id="KW-0472">Membrane</keyword>
<evidence type="ECO:0000256" key="10">
    <source>
        <dbReference type="ARBA" id="ARBA00023224"/>
    </source>
</evidence>
<dbReference type="PANTHER" id="PTHR45620">
    <property type="entry name" value="PDF RECEPTOR-LIKE PROTEIN-RELATED"/>
    <property type="match status" value="1"/>
</dbReference>
<organism evidence="15 16">
    <name type="scientific">Triplophysa tibetana</name>
    <dbReference type="NCBI Taxonomy" id="1572043"/>
    <lineage>
        <taxon>Eukaryota</taxon>
        <taxon>Metazoa</taxon>
        <taxon>Chordata</taxon>
        <taxon>Craniata</taxon>
        <taxon>Vertebrata</taxon>
        <taxon>Euteleostomi</taxon>
        <taxon>Actinopterygii</taxon>
        <taxon>Neopterygii</taxon>
        <taxon>Teleostei</taxon>
        <taxon>Ostariophysi</taxon>
        <taxon>Cypriniformes</taxon>
        <taxon>Nemacheilidae</taxon>
        <taxon>Triplophysa</taxon>
    </lineage>
</organism>
<evidence type="ECO:0000256" key="7">
    <source>
        <dbReference type="ARBA" id="ARBA00023136"/>
    </source>
</evidence>
<dbReference type="InterPro" id="IPR001879">
    <property type="entry name" value="GPCR_2_extracellular_dom"/>
</dbReference>
<comment type="subcellular location">
    <subcellularLocation>
        <location evidence="1">Cell membrane</location>
        <topology evidence="1">Multi-pass membrane protein</topology>
    </subcellularLocation>
</comment>
<comment type="caution">
    <text evidence="15">The sequence shown here is derived from an EMBL/GenBank/DDBJ whole genome shotgun (WGS) entry which is preliminary data.</text>
</comment>
<evidence type="ECO:0000256" key="12">
    <source>
        <dbReference type="SAM" id="Phobius"/>
    </source>
</evidence>
<evidence type="ECO:0000256" key="11">
    <source>
        <dbReference type="SAM" id="MobiDB-lite"/>
    </source>
</evidence>
<feature type="transmembrane region" description="Helical" evidence="12">
    <location>
        <begin position="329"/>
        <end position="346"/>
    </location>
</feature>
<dbReference type="Gene3D" id="1.20.1070.10">
    <property type="entry name" value="Rhodopsin 7-helix transmembrane proteins"/>
    <property type="match status" value="2"/>
</dbReference>
<keyword evidence="5 12" id="KW-1133">Transmembrane helix</keyword>
<dbReference type="SMART" id="SM00008">
    <property type="entry name" value="HormR"/>
    <property type="match status" value="1"/>
</dbReference>
<evidence type="ECO:0000313" key="16">
    <source>
        <dbReference type="Proteomes" id="UP000324632"/>
    </source>
</evidence>
<dbReference type="Pfam" id="PF00002">
    <property type="entry name" value="7tm_2"/>
    <property type="match status" value="2"/>
</dbReference>
<dbReference type="PROSITE" id="PS50261">
    <property type="entry name" value="G_PROTEIN_RECEP_F2_4"/>
    <property type="match status" value="1"/>
</dbReference>
<dbReference type="AlphaFoldDB" id="A0A5A9P3R0"/>
<keyword evidence="3" id="KW-1003">Cell membrane</keyword>
<dbReference type="EMBL" id="SOYY01000010">
    <property type="protein sequence ID" value="KAA0715729.1"/>
    <property type="molecule type" value="Genomic_DNA"/>
</dbReference>
<dbReference type="PROSITE" id="PS00649">
    <property type="entry name" value="G_PROTEIN_RECEP_F2_1"/>
    <property type="match status" value="1"/>
</dbReference>
<dbReference type="GO" id="GO:0007188">
    <property type="term" value="P:adenylate cyclase-modulating G protein-coupled receptor signaling pathway"/>
    <property type="evidence" value="ECO:0007669"/>
    <property type="project" value="TreeGrafter"/>
</dbReference>
<evidence type="ECO:0000313" key="15">
    <source>
        <dbReference type="EMBL" id="KAA0715729.1"/>
    </source>
</evidence>
<dbReference type="PRINTS" id="PR00249">
    <property type="entry name" value="GPCRSECRETIN"/>
</dbReference>
<sequence length="595" mass="66798">MLLDVKLQCLQKVSIDDPTVGACPPEWDGLICWPQGFPGTLTKTLCPRYIYDFNHSGHAYRRCDSNGSWVLAESFNKTWVNYTECIKSPEPNKKRQVFFERLHVMYTVGYAVSFSSLLVAIFIIGYFRRLHCTRNYIHMHLFVSFMMRAVSIFVKDHVVHTSAGLQEYDAVLMNNFTNAVDVAPVDTSQYMGCKVTVLLFIYFLATNYYWILVEGLYLHSLIFMAFLSDSKYLWGFTLIGWGNIKWIYQVPILTAIGLNFILFVNIVRVLATKIRETNAGRYDTRKQYRKLAKSTLVLVFVFGVHYIVFVGMPHTFEGLGWEVRMYFELFFNSFQGFFVSIIYCYCNGEVSISREKVFTAEADTERADPRARLGSGADPRAPLGSGADPRAPLGSGADPWARLGSGADPWARQVSGVETWARLVSGTDPLARLDLRSGHLGSTGLWSRHLGSTGPQEWTLVLDWAQVQTEIKKTWTRWNLAFDWKGPVICGRYRYGSVLAGLNNSTSSQSQLAGGGSSTRSTTLFSSRVYRSSGGLTISTHAALPGYVLNSDADSLPPSIPEEPEDSAKQVDDIHLKESLPTRPSSGLEDDEETL</sequence>
<dbReference type="GO" id="GO:0017046">
    <property type="term" value="F:peptide hormone binding"/>
    <property type="evidence" value="ECO:0007669"/>
    <property type="project" value="TreeGrafter"/>
</dbReference>
<evidence type="ECO:0000259" key="14">
    <source>
        <dbReference type="PROSITE" id="PS50261"/>
    </source>
</evidence>
<keyword evidence="6" id="KW-0297">G-protein coupled receptor</keyword>
<evidence type="ECO:0000256" key="9">
    <source>
        <dbReference type="ARBA" id="ARBA00023180"/>
    </source>
</evidence>
<feature type="domain" description="G-protein coupled receptors family 2 profile 1" evidence="13">
    <location>
        <begin position="8"/>
        <end position="89"/>
    </location>
</feature>
<keyword evidence="16" id="KW-1185">Reference proteome</keyword>
<dbReference type="PROSITE" id="PS50227">
    <property type="entry name" value="G_PROTEIN_RECEP_F2_3"/>
    <property type="match status" value="1"/>
</dbReference>
<dbReference type="SUPFAM" id="SSF111418">
    <property type="entry name" value="Hormone receptor domain"/>
    <property type="match status" value="1"/>
</dbReference>
<reference evidence="15 16" key="1">
    <citation type="journal article" date="2019" name="Mol. Ecol. Resour.">
        <title>Chromosome-level genome assembly of Triplophysa tibetana, a fish adapted to the harsh high-altitude environment of the Tibetan Plateau.</title>
        <authorList>
            <person name="Yang X."/>
            <person name="Liu H."/>
            <person name="Ma Z."/>
            <person name="Zou Y."/>
            <person name="Zou M."/>
            <person name="Mao Y."/>
            <person name="Li X."/>
            <person name="Wang H."/>
            <person name="Chen T."/>
            <person name="Wang W."/>
            <person name="Yang R."/>
        </authorList>
    </citation>
    <scope>NUCLEOTIDE SEQUENCE [LARGE SCALE GENOMIC DNA]</scope>
    <source>
        <strain evidence="15">TTIB1903HZAU</strain>
        <tissue evidence="15">Muscle</tissue>
    </source>
</reference>
<dbReference type="GO" id="GO:0004991">
    <property type="term" value="F:parathyroid hormone receptor activity"/>
    <property type="evidence" value="ECO:0007669"/>
    <property type="project" value="TreeGrafter"/>
</dbReference>
<feature type="transmembrane region" description="Helical" evidence="12">
    <location>
        <begin position="291"/>
        <end position="309"/>
    </location>
</feature>
<dbReference type="SUPFAM" id="SSF81321">
    <property type="entry name" value="Family A G protein-coupled receptor-like"/>
    <property type="match status" value="1"/>
</dbReference>
<dbReference type="Proteomes" id="UP000324632">
    <property type="component" value="Chromosome 10"/>
</dbReference>
<keyword evidence="10" id="KW-0807">Transducer</keyword>
<feature type="transmembrane region" description="Helical" evidence="12">
    <location>
        <begin position="103"/>
        <end position="124"/>
    </location>
</feature>
<comment type="similarity">
    <text evidence="2">Belongs to the G-protein coupled receptor 2 family.</text>
</comment>
<dbReference type="InterPro" id="IPR017981">
    <property type="entry name" value="GPCR_2-like_7TM"/>
</dbReference>
<feature type="transmembrane region" description="Helical" evidence="12">
    <location>
        <begin position="197"/>
        <end position="226"/>
    </location>
</feature>
<feature type="compositionally biased region" description="Basic and acidic residues" evidence="11">
    <location>
        <begin position="566"/>
        <end position="580"/>
    </location>
</feature>
<keyword evidence="4 12" id="KW-0812">Transmembrane</keyword>
<evidence type="ECO:0000259" key="13">
    <source>
        <dbReference type="PROSITE" id="PS50227"/>
    </source>
</evidence>
<keyword evidence="8 15" id="KW-0675">Receptor</keyword>
<evidence type="ECO:0000256" key="5">
    <source>
        <dbReference type="ARBA" id="ARBA00022989"/>
    </source>
</evidence>
<evidence type="ECO:0000256" key="4">
    <source>
        <dbReference type="ARBA" id="ARBA00022692"/>
    </source>
</evidence>
<evidence type="ECO:0000256" key="6">
    <source>
        <dbReference type="ARBA" id="ARBA00023040"/>
    </source>
</evidence>
<dbReference type="FunFam" id="1.20.1070.10:FF:000888">
    <property type="entry name" value="Parathyroid hormone 2 receptor"/>
    <property type="match status" value="1"/>
</dbReference>
<dbReference type="InterPro" id="IPR017983">
    <property type="entry name" value="GPCR_2_secretin-like_CS"/>
</dbReference>
<dbReference type="GO" id="GO:0007166">
    <property type="term" value="P:cell surface receptor signaling pathway"/>
    <property type="evidence" value="ECO:0007669"/>
    <property type="project" value="InterPro"/>
</dbReference>
<name>A0A5A9P3R0_9TELE</name>
<dbReference type="PANTHER" id="PTHR45620:SF7">
    <property type="entry name" value="PARATHYROID HORMONE 2 RECEPTOR"/>
    <property type="match status" value="1"/>
</dbReference>
<evidence type="ECO:0000256" key="3">
    <source>
        <dbReference type="ARBA" id="ARBA00022475"/>
    </source>
</evidence>
<evidence type="ECO:0000256" key="1">
    <source>
        <dbReference type="ARBA" id="ARBA00004651"/>
    </source>
</evidence>
<dbReference type="PROSITE" id="PS00650">
    <property type="entry name" value="G_PROTEIN_RECEP_F2_2"/>
    <property type="match status" value="1"/>
</dbReference>
<evidence type="ECO:0000256" key="2">
    <source>
        <dbReference type="ARBA" id="ARBA00005314"/>
    </source>
</evidence>
<evidence type="ECO:0000256" key="8">
    <source>
        <dbReference type="ARBA" id="ARBA00023170"/>
    </source>
</evidence>
<dbReference type="Pfam" id="PF02793">
    <property type="entry name" value="HRM"/>
    <property type="match status" value="1"/>
</dbReference>
<gene>
    <name evidence="15" type="ORF">E1301_Tti008568</name>
</gene>
<dbReference type="InterPro" id="IPR000832">
    <property type="entry name" value="GPCR_2_secretin-like"/>
</dbReference>
<dbReference type="InterPro" id="IPR050332">
    <property type="entry name" value="GPCR_2"/>
</dbReference>